<feature type="domain" description="Fibronectin type-III" evidence="1">
    <location>
        <begin position="38"/>
        <end position="123"/>
    </location>
</feature>
<dbReference type="Gene3D" id="2.160.20.10">
    <property type="entry name" value="Single-stranded right-handed beta-helix, Pectin lyase-like"/>
    <property type="match status" value="1"/>
</dbReference>
<keyword evidence="3" id="KW-1185">Reference proteome</keyword>
<dbReference type="InterPro" id="IPR012334">
    <property type="entry name" value="Pectin_lyas_fold"/>
</dbReference>
<gene>
    <name evidence="2" type="ORF">O3P16_14700</name>
</gene>
<dbReference type="Proteomes" id="UP001210231">
    <property type="component" value="Unassembled WGS sequence"/>
</dbReference>
<dbReference type="RefSeq" id="WP_407032391.1">
    <property type="nucleotide sequence ID" value="NZ_JAQGEF010000021.1"/>
</dbReference>
<feature type="domain" description="Fibronectin type-III" evidence="1">
    <location>
        <begin position="134"/>
        <end position="208"/>
    </location>
</feature>
<dbReference type="Pfam" id="PF16318">
    <property type="entry name" value="DUF4957"/>
    <property type="match status" value="1"/>
</dbReference>
<dbReference type="SUPFAM" id="SSF49265">
    <property type="entry name" value="Fibronectin type III"/>
    <property type="match status" value="1"/>
</dbReference>
<dbReference type="EMBL" id="JAQGEF010000021">
    <property type="protein sequence ID" value="MDA3616062.1"/>
    <property type="molecule type" value="Genomic_DNA"/>
</dbReference>
<proteinExistence type="predicted"/>
<dbReference type="InterPro" id="IPR033427">
    <property type="entry name" value="DUF5123"/>
</dbReference>
<sequence length="531" mass="58256">MKKITDIHKIFMLLMLVLSISACKKYNEWPTDEQYDRLFRPTSLTATIEGVTVSLHWKEKPGASKYVVELSKDSLEFTTIIKTYEGTSTKDDNGAMFLIPEPLDANTLYSARIKALSDTKEESGWAAVAFRTKSEQIMQTISIADIGPREVTLRWTVPNNVTHFTMNGVQYNITADEKTKGEKVISGLVPKTQYEVILYNVTAIRGQQTFITKADIPTGQNVIEVGPADDLAALLAQPHPAGTTFVLLQGSKYTVPLDPVILPTDASFTIWGEDGPNKAILAFNGITLPALAGTIKFENLDITGYENFTTGTKRNYIFNQSVASQTEQVVFENCTIRNFTNSVFRIQGANTITIGTLSFNNCTIYDIGDNNANGTYAFIHTNVATGKIENISITNSTIYKIGYGLILHSGIGSQTLKIENNTFDNTVGNARYFIDYNAQPVSGLFSLKNNIIGKLLSPTNTARGIRAAGNTLSVENTYATSDCVFASNNISGLISYAKPSTELFENSAEGNFKIKDQTFAGKATAGDPRWR</sequence>
<dbReference type="SUPFAM" id="SSF51126">
    <property type="entry name" value="Pectin lyase-like"/>
    <property type="match status" value="1"/>
</dbReference>
<dbReference type="CDD" id="cd00063">
    <property type="entry name" value="FN3"/>
    <property type="match status" value="1"/>
</dbReference>
<dbReference type="InterPro" id="IPR036116">
    <property type="entry name" value="FN3_sf"/>
</dbReference>
<evidence type="ECO:0000313" key="2">
    <source>
        <dbReference type="EMBL" id="MDA3616062.1"/>
    </source>
</evidence>
<dbReference type="Pfam" id="PF17161">
    <property type="entry name" value="DUF5123"/>
    <property type="match status" value="1"/>
</dbReference>
<reference evidence="2 3" key="1">
    <citation type="submission" date="2022-12" db="EMBL/GenBank/DDBJ databases">
        <title>Chitinophagaceae gen. sp. nov., a new member of the family Chitinophagaceae, isolated from soil in a chemical factory.</title>
        <authorList>
            <person name="Ke Z."/>
        </authorList>
    </citation>
    <scope>NUCLEOTIDE SEQUENCE [LARGE SCALE GENOMIC DNA]</scope>
    <source>
        <strain evidence="2 3">LY-5</strain>
    </source>
</reference>
<evidence type="ECO:0000259" key="1">
    <source>
        <dbReference type="SMART" id="SM00060"/>
    </source>
</evidence>
<accession>A0ABT4UNZ2</accession>
<protein>
    <submittedName>
        <fullName evidence="2">DUF5123 domain-containing protein</fullName>
    </submittedName>
</protein>
<name>A0ABT4UNZ2_9BACT</name>
<dbReference type="PROSITE" id="PS51257">
    <property type="entry name" value="PROKAR_LIPOPROTEIN"/>
    <property type="match status" value="1"/>
</dbReference>
<dbReference type="InterPro" id="IPR032530">
    <property type="entry name" value="DUF4957"/>
</dbReference>
<dbReference type="InterPro" id="IPR003961">
    <property type="entry name" value="FN3_dom"/>
</dbReference>
<dbReference type="InterPro" id="IPR013783">
    <property type="entry name" value="Ig-like_fold"/>
</dbReference>
<dbReference type="Gene3D" id="2.60.40.10">
    <property type="entry name" value="Immunoglobulins"/>
    <property type="match status" value="1"/>
</dbReference>
<dbReference type="SMART" id="SM00060">
    <property type="entry name" value="FN3"/>
    <property type="match status" value="2"/>
</dbReference>
<comment type="caution">
    <text evidence="2">The sequence shown here is derived from an EMBL/GenBank/DDBJ whole genome shotgun (WGS) entry which is preliminary data.</text>
</comment>
<dbReference type="InterPro" id="IPR011050">
    <property type="entry name" value="Pectin_lyase_fold/virulence"/>
</dbReference>
<organism evidence="2 3">
    <name type="scientific">Polluticaenibacter yanchengensis</name>
    <dbReference type="NCBI Taxonomy" id="3014562"/>
    <lineage>
        <taxon>Bacteria</taxon>
        <taxon>Pseudomonadati</taxon>
        <taxon>Bacteroidota</taxon>
        <taxon>Chitinophagia</taxon>
        <taxon>Chitinophagales</taxon>
        <taxon>Chitinophagaceae</taxon>
        <taxon>Polluticaenibacter</taxon>
    </lineage>
</organism>
<evidence type="ECO:0000313" key="3">
    <source>
        <dbReference type="Proteomes" id="UP001210231"/>
    </source>
</evidence>